<accession>A0A1M6R4W7</accession>
<dbReference type="Proteomes" id="UP000184395">
    <property type="component" value="Unassembled WGS sequence"/>
</dbReference>
<evidence type="ECO:0000313" key="4">
    <source>
        <dbReference type="Proteomes" id="UP000184395"/>
    </source>
</evidence>
<evidence type="ECO:0000256" key="2">
    <source>
        <dbReference type="SAM" id="MobiDB-lite"/>
    </source>
</evidence>
<protein>
    <submittedName>
        <fullName evidence="3">Uncharacterized protein</fullName>
    </submittedName>
</protein>
<name>A0A1M6R4W7_9BURK</name>
<keyword evidence="1" id="KW-0175">Coiled coil</keyword>
<dbReference type="STRING" id="169427.SAMN05192548_1017108"/>
<gene>
    <name evidence="3" type="ORF">SAMN05192548_1017108</name>
</gene>
<sequence>MLFGPSRTAQRCHAAFDESAESDRMDSRRVARGGLRPNEVPGSGSAGSVLSGWKAWTSNLDQTDALRSNDLAESMNLLEALQQNRLLRKKLDETRQEVEVLVEALEYARSIAPCQKLRSALPE</sequence>
<dbReference type="RefSeq" id="WP_073429895.1">
    <property type="nucleotide sequence ID" value="NZ_CADFGY010000007.1"/>
</dbReference>
<feature type="region of interest" description="Disordered" evidence="2">
    <location>
        <begin position="1"/>
        <end position="47"/>
    </location>
</feature>
<dbReference type="EMBL" id="FRAB01000017">
    <property type="protein sequence ID" value="SHK27398.1"/>
    <property type="molecule type" value="Genomic_DNA"/>
</dbReference>
<feature type="coiled-coil region" evidence="1">
    <location>
        <begin position="77"/>
        <end position="104"/>
    </location>
</feature>
<dbReference type="AlphaFoldDB" id="A0A1M6R4W7"/>
<evidence type="ECO:0000256" key="1">
    <source>
        <dbReference type="SAM" id="Coils"/>
    </source>
</evidence>
<reference evidence="3 4" key="1">
    <citation type="submission" date="2016-11" db="EMBL/GenBank/DDBJ databases">
        <authorList>
            <person name="Jaros S."/>
            <person name="Januszkiewicz K."/>
            <person name="Wedrychowicz H."/>
        </authorList>
    </citation>
    <scope>NUCLEOTIDE SEQUENCE [LARGE SCALE GENOMIC DNA]</scope>
    <source>
        <strain evidence="3 4">LMG 20594</strain>
    </source>
</reference>
<proteinExistence type="predicted"/>
<evidence type="ECO:0000313" key="3">
    <source>
        <dbReference type="EMBL" id="SHK27398.1"/>
    </source>
</evidence>
<organism evidence="3 4">
    <name type="scientific">Paraburkholderia terricola</name>
    <dbReference type="NCBI Taxonomy" id="169427"/>
    <lineage>
        <taxon>Bacteria</taxon>
        <taxon>Pseudomonadati</taxon>
        <taxon>Pseudomonadota</taxon>
        <taxon>Betaproteobacteria</taxon>
        <taxon>Burkholderiales</taxon>
        <taxon>Burkholderiaceae</taxon>
        <taxon>Paraburkholderia</taxon>
    </lineage>
</organism>